<dbReference type="PANTHER" id="PTHR34821:SF2">
    <property type="entry name" value="INNER MEMBRANE PROTEIN YDCZ"/>
    <property type="match status" value="1"/>
</dbReference>
<dbReference type="PATRIC" id="fig|931276.5.peg.3058"/>
<dbReference type="Pfam" id="PF04657">
    <property type="entry name" value="DMT_YdcZ"/>
    <property type="match status" value="1"/>
</dbReference>
<reference evidence="2 3" key="1">
    <citation type="submission" date="2013-02" db="EMBL/GenBank/DDBJ databases">
        <title>Genome sequence of Clostridium saccharoperbutylacetonicum N1-4(HMT).</title>
        <authorList>
            <person name="Poehlein A."/>
            <person name="Daniel R."/>
        </authorList>
    </citation>
    <scope>NUCLEOTIDE SEQUENCE [LARGE SCALE GENOMIC DNA]</scope>
    <source>
        <strain evidence="3">N1-4(HMT)</strain>
    </source>
</reference>
<dbReference type="STRING" id="36745.CLSAP_27780"/>
<dbReference type="KEGG" id="csr:Cspa_c30410"/>
<feature type="transmembrane region" description="Helical" evidence="1">
    <location>
        <begin position="119"/>
        <end position="138"/>
    </location>
</feature>
<dbReference type="OrthoDB" id="1654616at2"/>
<protein>
    <recommendedName>
        <fullName evidence="4">DMT family transporter</fullName>
    </recommendedName>
</protein>
<dbReference type="InterPro" id="IPR006750">
    <property type="entry name" value="YdcZ"/>
</dbReference>
<name>M1MZL6_9CLOT</name>
<dbReference type="EMBL" id="CP004121">
    <property type="protein sequence ID" value="AGF56802.1"/>
    <property type="molecule type" value="Genomic_DNA"/>
</dbReference>
<keyword evidence="1" id="KW-0812">Transmembrane</keyword>
<evidence type="ECO:0000313" key="2">
    <source>
        <dbReference type="EMBL" id="AGF56802.1"/>
    </source>
</evidence>
<proteinExistence type="predicted"/>
<dbReference type="GO" id="GO:0005886">
    <property type="term" value="C:plasma membrane"/>
    <property type="evidence" value="ECO:0007669"/>
    <property type="project" value="TreeGrafter"/>
</dbReference>
<keyword evidence="1" id="KW-0472">Membrane</keyword>
<evidence type="ECO:0008006" key="4">
    <source>
        <dbReference type="Google" id="ProtNLM"/>
    </source>
</evidence>
<dbReference type="RefSeq" id="WP_015393121.1">
    <property type="nucleotide sequence ID" value="NC_020291.1"/>
</dbReference>
<gene>
    <name evidence="2" type="ORF">Cspa_c30410</name>
</gene>
<dbReference type="Proteomes" id="UP000011728">
    <property type="component" value="Chromosome"/>
</dbReference>
<feature type="transmembrane region" description="Helical" evidence="1">
    <location>
        <begin position="34"/>
        <end position="52"/>
    </location>
</feature>
<evidence type="ECO:0000256" key="1">
    <source>
        <dbReference type="SAM" id="Phobius"/>
    </source>
</evidence>
<feature type="transmembrane region" description="Helical" evidence="1">
    <location>
        <begin position="64"/>
        <end position="85"/>
    </location>
</feature>
<sequence length="148" mass="16131">MFYILISVIAGAIVVVSRILNTKLSEKVGLIESSFFNYFTGVLASLVLFIIFKENFSSSNFSNIPFYAYFGGILGIAIVILNSVITPKMSSFYATLIIFVGQLFTGILLDCLTLNSVSITKISGGILVVIGLTYNLYVDSKLDEISVL</sequence>
<accession>M1MZL6</accession>
<dbReference type="PANTHER" id="PTHR34821">
    <property type="entry name" value="INNER MEMBRANE PROTEIN YDCZ"/>
    <property type="match status" value="1"/>
</dbReference>
<keyword evidence="3" id="KW-1185">Reference proteome</keyword>
<feature type="transmembrane region" description="Helical" evidence="1">
    <location>
        <begin position="91"/>
        <end position="112"/>
    </location>
</feature>
<dbReference type="eggNOG" id="COG3238">
    <property type="taxonomic scope" value="Bacteria"/>
</dbReference>
<evidence type="ECO:0000313" key="3">
    <source>
        <dbReference type="Proteomes" id="UP000011728"/>
    </source>
</evidence>
<keyword evidence="1" id="KW-1133">Transmembrane helix</keyword>
<organism evidence="2 3">
    <name type="scientific">Clostridium saccharoperbutylacetonicum N1-4(HMT)</name>
    <dbReference type="NCBI Taxonomy" id="931276"/>
    <lineage>
        <taxon>Bacteria</taxon>
        <taxon>Bacillati</taxon>
        <taxon>Bacillota</taxon>
        <taxon>Clostridia</taxon>
        <taxon>Eubacteriales</taxon>
        <taxon>Clostridiaceae</taxon>
        <taxon>Clostridium</taxon>
    </lineage>
</organism>
<dbReference type="HOGENOM" id="CLU_068878_6_0_9"/>
<dbReference type="AlphaFoldDB" id="M1MZL6"/>